<keyword evidence="3" id="KW-0969">Cilium</keyword>
<proteinExistence type="predicted"/>
<name>A0A7V3E5Z0_9BACT</name>
<dbReference type="InterPro" id="IPR001029">
    <property type="entry name" value="Flagellin_N"/>
</dbReference>
<feature type="domain" description="Flagellar hook protein FlgE D2" evidence="2">
    <location>
        <begin position="205"/>
        <end position="307"/>
    </location>
</feature>
<organism evidence="3">
    <name type="scientific">Ignavibacterium album</name>
    <dbReference type="NCBI Taxonomy" id="591197"/>
    <lineage>
        <taxon>Bacteria</taxon>
        <taxon>Pseudomonadati</taxon>
        <taxon>Ignavibacteriota</taxon>
        <taxon>Ignavibacteria</taxon>
        <taxon>Ignavibacteriales</taxon>
        <taxon>Ignavibacteriaceae</taxon>
        <taxon>Ignavibacterium</taxon>
    </lineage>
</organism>
<dbReference type="PANTHER" id="PTHR42792:SF1">
    <property type="entry name" value="FLAGELLAR HOOK-ASSOCIATED PROTEIN 3"/>
    <property type="match status" value="1"/>
</dbReference>
<dbReference type="NCBIfam" id="TIGR02550">
    <property type="entry name" value="flagell_flgL"/>
    <property type="match status" value="1"/>
</dbReference>
<dbReference type="EMBL" id="DSUJ01000008">
    <property type="protein sequence ID" value="HFI90440.1"/>
    <property type="molecule type" value="Genomic_DNA"/>
</dbReference>
<protein>
    <submittedName>
        <fullName evidence="3">Flagellar hook-associated protein 3</fullName>
    </submittedName>
</protein>
<accession>A0A7V3E5Z0</accession>
<keyword evidence="3" id="KW-0966">Cell projection</keyword>
<sequence length="415" mass="45972">MRITETMMSNYYIGSINQLKDKIALLQRQISSGVRIEKPSDSPTGAVKVIRNNDQLSQIDTYLKNIQSGLSFLNQTTFALQSIQDEVVNVVGKLEELVNPINQQNMNLYADMIENSLRLMVDVSNSKADGKYIFGGTDQSGKPFVYSSDGQTIEQNTRINGYNNVRISQDIQQRINITGLEIFGTIVSTDGTLDKNSAVGTIINQSRTIYDNLGNQYTLQVNLEKTNNNQYSATYSIIDSASNTVYTSPSTVQLVFNPTNGALETIDGKSPSTINVNVPSNKINFNLDFSQLRETTTNQVVLNANQNLDIFNQLKIITDNLRNGIPPTEEQRAAVNAFNSKVIGKLSEIGNIVNQFTTIESMLTQQNLDLTENTAEVNGVNVAKAIIELQNQDYLLQLSQKLAATILPKSLLDYL</sequence>
<dbReference type="InterPro" id="IPR013384">
    <property type="entry name" value="Flagell_FlgL"/>
</dbReference>
<dbReference type="Pfam" id="PF07559">
    <property type="entry name" value="FlgE_D2"/>
    <property type="match status" value="1"/>
</dbReference>
<keyword evidence="3" id="KW-0282">Flagellum</keyword>
<dbReference type="SUPFAM" id="SSF64518">
    <property type="entry name" value="Phase 1 flagellin"/>
    <property type="match status" value="1"/>
</dbReference>
<comment type="caution">
    <text evidence="3">The sequence shown here is derived from an EMBL/GenBank/DDBJ whole genome shotgun (WGS) entry which is preliminary data.</text>
</comment>
<evidence type="ECO:0000259" key="1">
    <source>
        <dbReference type="Pfam" id="PF00669"/>
    </source>
</evidence>
<dbReference type="Gene3D" id="1.20.1330.10">
    <property type="entry name" value="f41 fragment of flagellin, N-terminal domain"/>
    <property type="match status" value="2"/>
</dbReference>
<dbReference type="InterPro" id="IPR001492">
    <property type="entry name" value="Flagellin"/>
</dbReference>
<gene>
    <name evidence="3" type="primary">flgL</name>
    <name evidence="3" type="ORF">ENS31_02790</name>
</gene>
<reference evidence="3" key="1">
    <citation type="journal article" date="2020" name="mSystems">
        <title>Genome- and Community-Level Interaction Insights into Carbon Utilization and Element Cycling Functions of Hydrothermarchaeota in Hydrothermal Sediment.</title>
        <authorList>
            <person name="Zhou Z."/>
            <person name="Liu Y."/>
            <person name="Xu W."/>
            <person name="Pan J."/>
            <person name="Luo Z.H."/>
            <person name="Li M."/>
        </authorList>
    </citation>
    <scope>NUCLEOTIDE SEQUENCE [LARGE SCALE GENOMIC DNA]</scope>
    <source>
        <strain evidence="3">SpSt-479</strain>
    </source>
</reference>
<dbReference type="AlphaFoldDB" id="A0A7V3E5Z0"/>
<evidence type="ECO:0000313" key="3">
    <source>
        <dbReference type="EMBL" id="HFI90440.1"/>
    </source>
</evidence>
<dbReference type="InterPro" id="IPR011491">
    <property type="entry name" value="FlgE_D2"/>
</dbReference>
<dbReference type="Pfam" id="PF00669">
    <property type="entry name" value="Flagellin_N"/>
    <property type="match status" value="1"/>
</dbReference>
<dbReference type="PANTHER" id="PTHR42792">
    <property type="entry name" value="FLAGELLIN"/>
    <property type="match status" value="1"/>
</dbReference>
<feature type="domain" description="Flagellin N-terminal" evidence="1">
    <location>
        <begin position="6"/>
        <end position="96"/>
    </location>
</feature>
<evidence type="ECO:0000259" key="2">
    <source>
        <dbReference type="Pfam" id="PF07559"/>
    </source>
</evidence>
<dbReference type="GO" id="GO:0005198">
    <property type="term" value="F:structural molecule activity"/>
    <property type="evidence" value="ECO:0007669"/>
    <property type="project" value="InterPro"/>
</dbReference>
<dbReference type="GO" id="GO:0071973">
    <property type="term" value="P:bacterial-type flagellum-dependent cell motility"/>
    <property type="evidence" value="ECO:0007669"/>
    <property type="project" value="InterPro"/>
</dbReference>
<dbReference type="GO" id="GO:0009424">
    <property type="term" value="C:bacterial-type flagellum hook"/>
    <property type="evidence" value="ECO:0007669"/>
    <property type="project" value="InterPro"/>
</dbReference>